<dbReference type="PANTHER" id="PTHR45138">
    <property type="entry name" value="REGULATORY COMPONENTS OF SENSORY TRANSDUCTION SYSTEM"/>
    <property type="match status" value="1"/>
</dbReference>
<evidence type="ECO:0000313" key="7">
    <source>
        <dbReference type="Proteomes" id="UP001155546"/>
    </source>
</evidence>
<evidence type="ECO:0000256" key="4">
    <source>
        <dbReference type="SAM" id="Phobius"/>
    </source>
</evidence>
<dbReference type="GO" id="GO:1902201">
    <property type="term" value="P:negative regulation of bacterial-type flagellum-dependent cell motility"/>
    <property type="evidence" value="ECO:0007669"/>
    <property type="project" value="TreeGrafter"/>
</dbReference>
<dbReference type="GO" id="GO:0005886">
    <property type="term" value="C:plasma membrane"/>
    <property type="evidence" value="ECO:0007669"/>
    <property type="project" value="TreeGrafter"/>
</dbReference>
<comment type="caution">
    <text evidence="6">The sequence shown here is derived from an EMBL/GenBank/DDBJ whole genome shotgun (WGS) entry which is preliminary data.</text>
</comment>
<dbReference type="PANTHER" id="PTHR45138:SF9">
    <property type="entry name" value="DIGUANYLATE CYCLASE DGCM-RELATED"/>
    <property type="match status" value="1"/>
</dbReference>
<dbReference type="CDD" id="cd01949">
    <property type="entry name" value="GGDEF"/>
    <property type="match status" value="1"/>
</dbReference>
<dbReference type="PROSITE" id="PS50887">
    <property type="entry name" value="GGDEF"/>
    <property type="match status" value="1"/>
</dbReference>
<evidence type="ECO:0000313" key="6">
    <source>
        <dbReference type="EMBL" id="MCT7942342.1"/>
    </source>
</evidence>
<comment type="cofactor">
    <cofactor evidence="1">
        <name>Mg(2+)</name>
        <dbReference type="ChEBI" id="CHEBI:18420"/>
    </cofactor>
</comment>
<proteinExistence type="predicted"/>
<evidence type="ECO:0000256" key="1">
    <source>
        <dbReference type="ARBA" id="ARBA00001946"/>
    </source>
</evidence>
<evidence type="ECO:0000259" key="5">
    <source>
        <dbReference type="PROSITE" id="PS50887"/>
    </source>
</evidence>
<dbReference type="FunFam" id="3.30.70.270:FF:000001">
    <property type="entry name" value="Diguanylate cyclase domain protein"/>
    <property type="match status" value="1"/>
</dbReference>
<protein>
    <recommendedName>
        <fullName evidence="2">diguanylate cyclase</fullName>
        <ecNumber evidence="2">2.7.7.65</ecNumber>
    </recommendedName>
</protein>
<dbReference type="NCBIfam" id="TIGR00254">
    <property type="entry name" value="GGDEF"/>
    <property type="match status" value="1"/>
</dbReference>
<keyword evidence="4" id="KW-0472">Membrane</keyword>
<sequence length="361" mass="41214">MKWLPAKWVLDKEAELSFQQSLNQRSRTNAVMMSYILITVLLFFTLSSFAAANYTFTDILTRIISLIIAMVMIFSIKKSAACYLDSIMLFFAVLFTLINGLFFYSYAINHQELHEGGPMLSAIFITAIPILHLGQKFIIWLLLGVALLIIQFNTEVDIIWSINFYVMTVAIMTAMQYQTDVLLRKQYKYELIQAQKAQTDELTGIHNRYNFEKQFSTLLHNLKQGQYLSLAMIDVDHFKKYNDRYGHLMGDKALVSFAQLLSIQGADMVVRFGGEEFILVSVSSNQNQHWLEDLPMQLKRLEIEHSDSATGYLSASAGVVSVSANQRHLVNKTKLLTLADRCLYQAKKAGRNQVSRQKVSL</sequence>
<keyword evidence="7" id="KW-1185">Reference proteome</keyword>
<comment type="catalytic activity">
    <reaction evidence="3">
        <text>2 GTP = 3',3'-c-di-GMP + 2 diphosphate</text>
        <dbReference type="Rhea" id="RHEA:24898"/>
        <dbReference type="ChEBI" id="CHEBI:33019"/>
        <dbReference type="ChEBI" id="CHEBI:37565"/>
        <dbReference type="ChEBI" id="CHEBI:58805"/>
        <dbReference type="EC" id="2.7.7.65"/>
    </reaction>
</comment>
<keyword evidence="4" id="KW-1133">Transmembrane helix</keyword>
<feature type="transmembrane region" description="Helical" evidence="4">
    <location>
        <begin position="88"/>
        <end position="107"/>
    </location>
</feature>
<feature type="transmembrane region" description="Helical" evidence="4">
    <location>
        <begin position="158"/>
        <end position="177"/>
    </location>
</feature>
<dbReference type="Proteomes" id="UP001155546">
    <property type="component" value="Unassembled WGS sequence"/>
</dbReference>
<dbReference type="GO" id="GO:0052621">
    <property type="term" value="F:diguanylate cyclase activity"/>
    <property type="evidence" value="ECO:0007669"/>
    <property type="project" value="UniProtKB-EC"/>
</dbReference>
<dbReference type="GO" id="GO:0043709">
    <property type="term" value="P:cell adhesion involved in single-species biofilm formation"/>
    <property type="evidence" value="ECO:0007669"/>
    <property type="project" value="TreeGrafter"/>
</dbReference>
<dbReference type="Pfam" id="PF00990">
    <property type="entry name" value="GGDEF"/>
    <property type="match status" value="1"/>
</dbReference>
<evidence type="ECO:0000256" key="2">
    <source>
        <dbReference type="ARBA" id="ARBA00012528"/>
    </source>
</evidence>
<dbReference type="RefSeq" id="WP_261298713.1">
    <property type="nucleotide sequence ID" value="NZ_JAMTCD010000013.1"/>
</dbReference>
<dbReference type="Gene3D" id="3.30.70.270">
    <property type="match status" value="1"/>
</dbReference>
<feature type="transmembrane region" description="Helical" evidence="4">
    <location>
        <begin position="32"/>
        <end position="52"/>
    </location>
</feature>
<evidence type="ECO:0000256" key="3">
    <source>
        <dbReference type="ARBA" id="ARBA00034247"/>
    </source>
</evidence>
<organism evidence="6 7">
    <name type="scientific">Shewanella holmiensis</name>
    <dbReference type="NCBI Taxonomy" id="2952222"/>
    <lineage>
        <taxon>Bacteria</taxon>
        <taxon>Pseudomonadati</taxon>
        <taxon>Pseudomonadota</taxon>
        <taxon>Gammaproteobacteria</taxon>
        <taxon>Alteromonadales</taxon>
        <taxon>Shewanellaceae</taxon>
        <taxon>Shewanella</taxon>
    </lineage>
</organism>
<dbReference type="InterPro" id="IPR043128">
    <property type="entry name" value="Rev_trsase/Diguanyl_cyclase"/>
</dbReference>
<feature type="transmembrane region" description="Helical" evidence="4">
    <location>
        <begin position="119"/>
        <end position="152"/>
    </location>
</feature>
<dbReference type="AlphaFoldDB" id="A0A9X2WNV5"/>
<gene>
    <name evidence="6" type="ORF">NE535_11115</name>
</gene>
<dbReference type="InterPro" id="IPR029787">
    <property type="entry name" value="Nucleotide_cyclase"/>
</dbReference>
<name>A0A9X2WNV5_9GAMM</name>
<dbReference type="InterPro" id="IPR000160">
    <property type="entry name" value="GGDEF_dom"/>
</dbReference>
<feature type="transmembrane region" description="Helical" evidence="4">
    <location>
        <begin position="59"/>
        <end position="76"/>
    </location>
</feature>
<accession>A0A9X2WNV5</accession>
<reference evidence="6" key="1">
    <citation type="journal article" date="2023" name="Int. J. Syst. Evol. Microbiol.">
        <title>&lt;i&gt;Shewanella septentrionalis&lt;/i&gt; sp. nov. and &lt;i&gt;Shewanella holmiensis&lt;/i&gt; sp. nov., isolated from Baltic Sea water and sediments.</title>
        <authorList>
            <person name="Martin-Rodriguez A.J."/>
            <person name="Thorell K."/>
            <person name="Joffre E."/>
            <person name="Jensie-Markopoulos S."/>
            <person name="Moore E.R.B."/>
            <person name="Sjoling A."/>
        </authorList>
    </citation>
    <scope>NUCLEOTIDE SEQUENCE</scope>
    <source>
        <strain evidence="6">SP1S2-7</strain>
    </source>
</reference>
<feature type="domain" description="GGDEF" evidence="5">
    <location>
        <begin position="226"/>
        <end position="359"/>
    </location>
</feature>
<keyword evidence="4" id="KW-0812">Transmembrane</keyword>
<dbReference type="InterPro" id="IPR050469">
    <property type="entry name" value="Diguanylate_Cyclase"/>
</dbReference>
<dbReference type="EMBL" id="JAMTCD010000013">
    <property type="protein sequence ID" value="MCT7942342.1"/>
    <property type="molecule type" value="Genomic_DNA"/>
</dbReference>
<dbReference type="EC" id="2.7.7.65" evidence="2"/>
<dbReference type="SMART" id="SM00267">
    <property type="entry name" value="GGDEF"/>
    <property type="match status" value="1"/>
</dbReference>
<dbReference type="SUPFAM" id="SSF55073">
    <property type="entry name" value="Nucleotide cyclase"/>
    <property type="match status" value="1"/>
</dbReference>